<protein>
    <submittedName>
        <fullName evidence="2">Uncharacterized protein</fullName>
    </submittedName>
</protein>
<dbReference type="RefSeq" id="WP_015263699.1">
    <property type="nucleotide sequence ID" value="NC_019903.1"/>
</dbReference>
<keyword evidence="1" id="KW-0175">Coiled coil</keyword>
<dbReference type="KEGG" id="ddl:Desdi_3348"/>
<accession>L0FCK1</accession>
<reference evidence="3" key="1">
    <citation type="submission" date="2012-02" db="EMBL/GenBank/DDBJ databases">
        <title>Complete sequence of Desulfitobacterium dichloroeliminans LMG P-21439.</title>
        <authorList>
            <person name="Lucas S."/>
            <person name="Han J."/>
            <person name="Lapidus A."/>
            <person name="Cheng J.-F."/>
            <person name="Goodwin L."/>
            <person name="Pitluck S."/>
            <person name="Peters L."/>
            <person name="Ovchinnikova G."/>
            <person name="Teshima H."/>
            <person name="Detter J.C."/>
            <person name="Han C."/>
            <person name="Tapia R."/>
            <person name="Land M."/>
            <person name="Hauser L."/>
            <person name="Kyrpides N."/>
            <person name="Ivanova N."/>
            <person name="Pagani I."/>
            <person name="Kruse T."/>
            <person name="de Vos W.M."/>
            <person name="Boon N."/>
            <person name="Smidt H."/>
            <person name="Woyke T."/>
        </authorList>
    </citation>
    <scope>NUCLEOTIDE SEQUENCE [LARGE SCALE GENOMIC DNA]</scope>
    <source>
        <strain evidence="3">LMG P-21439 / DCA1</strain>
    </source>
</reference>
<sequence>MDNLKSNLNKAMDTAKGTINETVRKAEEFLESDKVKSKVNEVRDLVEDKAEGIAARTDGIKDSLENKLENIADRAEEWKDVAEAKAEKIADRIEDKAEEYKDKIEGLFRKNQ</sequence>
<evidence type="ECO:0000256" key="1">
    <source>
        <dbReference type="SAM" id="Coils"/>
    </source>
</evidence>
<dbReference type="OrthoDB" id="9899957at2"/>
<dbReference type="Gene3D" id="1.20.120.20">
    <property type="entry name" value="Apolipoprotein"/>
    <property type="match status" value="1"/>
</dbReference>
<dbReference type="SUPFAM" id="SSF58113">
    <property type="entry name" value="Apolipoprotein A-I"/>
    <property type="match status" value="1"/>
</dbReference>
<dbReference type="HOGENOM" id="CLU_2154269_0_0_9"/>
<evidence type="ECO:0000313" key="2">
    <source>
        <dbReference type="EMBL" id="AGA70740.1"/>
    </source>
</evidence>
<dbReference type="STRING" id="871963.Desdi_3348"/>
<keyword evidence="3" id="KW-1185">Reference proteome</keyword>
<name>L0FCK1_DESDL</name>
<organism evidence="2 3">
    <name type="scientific">Desulfitobacterium dichloroeliminans (strain LMG P-21439 / DCA1)</name>
    <dbReference type="NCBI Taxonomy" id="871963"/>
    <lineage>
        <taxon>Bacteria</taxon>
        <taxon>Bacillati</taxon>
        <taxon>Bacillota</taxon>
        <taxon>Clostridia</taxon>
        <taxon>Eubacteriales</taxon>
        <taxon>Desulfitobacteriaceae</taxon>
        <taxon>Desulfitobacterium</taxon>
    </lineage>
</organism>
<dbReference type="Proteomes" id="UP000010797">
    <property type="component" value="Chromosome"/>
</dbReference>
<proteinExistence type="predicted"/>
<feature type="coiled-coil region" evidence="1">
    <location>
        <begin position="61"/>
        <end position="110"/>
    </location>
</feature>
<dbReference type="EMBL" id="CP003344">
    <property type="protein sequence ID" value="AGA70740.1"/>
    <property type="molecule type" value="Genomic_DNA"/>
</dbReference>
<evidence type="ECO:0000313" key="3">
    <source>
        <dbReference type="Proteomes" id="UP000010797"/>
    </source>
</evidence>
<dbReference type="AlphaFoldDB" id="L0FCK1"/>
<gene>
    <name evidence="2" type="ordered locus">Desdi_3348</name>
</gene>